<dbReference type="AlphaFoldDB" id="A0A679FYV7"/>
<keyword evidence="1" id="KW-0812">Transmembrane</keyword>
<dbReference type="EMBL" id="AP022558">
    <property type="protein sequence ID" value="BBW98896.1"/>
    <property type="molecule type" value="Genomic_DNA"/>
</dbReference>
<keyword evidence="2" id="KW-0614">Plasmid</keyword>
<dbReference type="Proteomes" id="UP000501421">
    <property type="component" value="Plasmid pGspE55-1"/>
</dbReference>
<reference evidence="3" key="1">
    <citation type="journal article" date="2020" name="Microbiol. Resour. Announc.">
        <title>Complete Genome Sequence of Geobacillus sp. Strain E55-1, Isolated from Mine Geyser in Japan.</title>
        <authorList>
            <person name="Miyazaki K."/>
            <person name="Hase E."/>
            <person name="Tokito N."/>
        </authorList>
    </citation>
    <scope>NUCLEOTIDE SEQUENCE [LARGE SCALE GENOMIC DNA]</scope>
    <source>
        <strain evidence="3">E55-1</strain>
        <plasmid evidence="3">pGspE55-1</plasmid>
    </source>
</reference>
<accession>A0A679FYV7</accession>
<evidence type="ECO:0000313" key="3">
    <source>
        <dbReference type="Proteomes" id="UP000501421"/>
    </source>
</evidence>
<organism evidence="2 3">
    <name type="scientific">Geobacillus subterraneus</name>
    <dbReference type="NCBI Taxonomy" id="129338"/>
    <lineage>
        <taxon>Bacteria</taxon>
        <taxon>Bacillati</taxon>
        <taxon>Bacillota</taxon>
        <taxon>Bacilli</taxon>
        <taxon>Bacillales</taxon>
        <taxon>Anoxybacillaceae</taxon>
        <taxon>Geobacillus</taxon>
    </lineage>
</organism>
<protein>
    <submittedName>
        <fullName evidence="2">Uncharacterized protein</fullName>
    </submittedName>
</protein>
<name>A0A679FYV7_9BACL</name>
<keyword evidence="3" id="KW-1185">Reference proteome</keyword>
<keyword evidence="1" id="KW-0472">Membrane</keyword>
<evidence type="ECO:0000256" key="1">
    <source>
        <dbReference type="SAM" id="Phobius"/>
    </source>
</evidence>
<feature type="transmembrane region" description="Helical" evidence="1">
    <location>
        <begin position="7"/>
        <end position="29"/>
    </location>
</feature>
<geneLocation type="plasmid" evidence="2 3">
    <name>pGspE55-1</name>
</geneLocation>
<keyword evidence="1" id="KW-1133">Transmembrane helix</keyword>
<evidence type="ECO:0000313" key="2">
    <source>
        <dbReference type="EMBL" id="BBW98896.1"/>
    </source>
</evidence>
<sequence length="449" mass="51252">MNRTKQAWMVGGAAICLALGALAWFWLFAKQEAPAPKVPAYVQKQASYVASYSKEGEVVLYNVKTKKQTDVLHLSQTLPKTSTSSPCECNPKTPQSFKHFVPVVVTVKKGDTIWNLQKQWTPDINPVLLFPLLRELNPNQPLHPIYPQEKRVLLKKKDPSAVLSFSELNDEEVSSKATASAQEKGRFFVFDKDPKHGALYAYSPANRVLLRIEEQKGKLHVRPIRTLRSSFANVSELHVSHSYAWLIDETRTKVEMHPFSTTEVKLFQTPKMDRAIATPWGFYYTFDHYLTRLPLKGSPQTIEMGDRTSDLVEVNAFLYALNTFGKNKNTSLLYQIHPSRLTIQTLYPINSADSVILSHGNQQDLYVGKIEKVKQLNGVIKEEPKVLFMDVHLKKNKEVKSGFLFSPSIMSWDRYLYVYDNGTLRLYRAGESKQETALRIPYESFTVFP</sequence>
<proteinExistence type="predicted"/>
<gene>
    <name evidence="2" type="ORF">GsuE55_37290</name>
</gene>
<dbReference type="RefSeq" id="WP_172418873.1">
    <property type="nucleotide sequence ID" value="NZ_AP022558.1"/>
</dbReference>